<dbReference type="PROSITE" id="PS50878">
    <property type="entry name" value="RT_POL"/>
    <property type="match status" value="1"/>
</dbReference>
<feature type="region of interest" description="Disordered" evidence="3">
    <location>
        <begin position="2339"/>
        <end position="2383"/>
    </location>
</feature>
<accession>A0A8J6HAY8</accession>
<feature type="region of interest" description="Disordered" evidence="3">
    <location>
        <begin position="1232"/>
        <end position="1255"/>
    </location>
</feature>
<feature type="region of interest" description="Disordered" evidence="3">
    <location>
        <begin position="698"/>
        <end position="753"/>
    </location>
</feature>
<feature type="region of interest" description="Disordered" evidence="3">
    <location>
        <begin position="2812"/>
        <end position="2834"/>
    </location>
</feature>
<dbReference type="InterPro" id="IPR036691">
    <property type="entry name" value="Endo/exonu/phosph_ase_sf"/>
</dbReference>
<dbReference type="SUPFAM" id="SSF56219">
    <property type="entry name" value="DNase I-like"/>
    <property type="match status" value="1"/>
</dbReference>
<organism evidence="6 7">
    <name type="scientific">Tenebrio molitor</name>
    <name type="common">Yellow mealworm beetle</name>
    <dbReference type="NCBI Taxonomy" id="7067"/>
    <lineage>
        <taxon>Eukaryota</taxon>
        <taxon>Metazoa</taxon>
        <taxon>Ecdysozoa</taxon>
        <taxon>Arthropoda</taxon>
        <taxon>Hexapoda</taxon>
        <taxon>Insecta</taxon>
        <taxon>Pterygota</taxon>
        <taxon>Neoptera</taxon>
        <taxon>Endopterygota</taxon>
        <taxon>Coleoptera</taxon>
        <taxon>Polyphaga</taxon>
        <taxon>Cucujiformia</taxon>
        <taxon>Tenebrionidae</taxon>
        <taxon>Tenebrio</taxon>
    </lineage>
</organism>
<dbReference type="Gene3D" id="4.10.60.10">
    <property type="entry name" value="Zinc finger, CCHC-type"/>
    <property type="match status" value="2"/>
</dbReference>
<evidence type="ECO:0000313" key="7">
    <source>
        <dbReference type="Proteomes" id="UP000719412"/>
    </source>
</evidence>
<evidence type="ECO:0008006" key="8">
    <source>
        <dbReference type="Google" id="ProtNLM"/>
    </source>
</evidence>
<feature type="region of interest" description="Disordered" evidence="3">
    <location>
        <begin position="471"/>
        <end position="504"/>
    </location>
</feature>
<dbReference type="InterPro" id="IPR036875">
    <property type="entry name" value="Znf_CCHC_sf"/>
</dbReference>
<evidence type="ECO:0000256" key="1">
    <source>
        <dbReference type="PROSITE-ProRule" id="PRU00047"/>
    </source>
</evidence>
<dbReference type="InterPro" id="IPR000477">
    <property type="entry name" value="RT_dom"/>
</dbReference>
<feature type="compositionally biased region" description="Basic and acidic residues" evidence="3">
    <location>
        <begin position="698"/>
        <end position="707"/>
    </location>
</feature>
<feature type="compositionally biased region" description="Acidic residues" evidence="3">
    <location>
        <begin position="717"/>
        <end position="726"/>
    </location>
</feature>
<dbReference type="Pfam" id="PF00078">
    <property type="entry name" value="RVT_1"/>
    <property type="match status" value="2"/>
</dbReference>
<feature type="region of interest" description="Disordered" evidence="3">
    <location>
        <begin position="371"/>
        <end position="391"/>
    </location>
</feature>
<sequence length="3825" mass="435572">MLERAQGALDKIAEWAKQNKLTISREKSVFMINKSPPRAHHRDIKLRVEGAQIKKVDGHKYLGVMVDPKLNFQANAAYTLKKAGRTTMGLRRMVWRNWGQETALALRAIYRGAILPILSYASRVWIDRLHTTKVHRKYQAAYGQVARLVTQSYASVSTEAAGVLAGLLPVDLELEKQNCVRELRKGRGALFHNELITPEMFDSVAHAAAYMSIKAEDVWQDRWNESVKGRTTFEFLPNVTTHWEQLPRVNFKRTQVLTGHGEFACHLLRIGKREDEECDACVGETDDPIHRILDCRKYLRAQEVINEELRTWPPAIHDIPYLENDEIFELLTSSEPIGVEEIQPGTSVKYLGVRIDRAKYKKNADMLNRVQRRGDKPPTRGIGRENFCPRSRPGLREHGELNYYLTQGLSGYGCFASFLLKIGKERILGGILVGSLAPTTMARSPTLPRATWCPGGLTGMMFGAMPAGASRSWQSHPCRQGLSGPAKNKRRLNPQDPPRKLWHGNWRTRGRSELRLVDGGSIVTNRNRGSHLNNPCDRGRCKDTKNIQSDDNEDSDTDIRKKTGKQQRLTEFYSLNPASGGKAEKKEDLSEDDDEEWELKTPSRHSKKRKKKELADRVTTHGGNQCRNAVSTKIDKLADFCKANQNVHKELKNLAKEIRSINRTVVKEAKEEKLDWRDRESKYLQTKHDLKRELANLRRDETDEERKMRRKPKTEEAEVQTEDMDGPMERRVKTTEVSTQEVEKKETTTQTPAEGMELRREIQGLKESATAQAQTQVALKAREVEKLKEELSGATTLADLGKTLEKRWPEEAFLRTRVRRENPSKAMDSARAAVVGVTEGDIERRVYVVGCHTPETEREEWQHLEHLAKKLAAKWLEKEEKIVAMTVPGGQETKWRKALEWALRGSEIELQLFVGEETKENKGGTRGALVIKARDEQRATAVLQLMRSSINPQEVGVKVKGLAKKENGEIKVEVQETKRGGRMAFKKAAEVHAEGKAQISWYEPKRTLMLRDVDNVITEEEIRKAISMEAGTDAGDIEVRIKKPEQGNAGRRTYAMVTVNSTTAHALEKQERLKVGWTQYRTRALERPVKCFRCQEFGHVVADCKSAEPRQVACYRCGGLGHFATNCPEEAPKCYSCGESGHLARSMRCRNYKAAVDQIRRLTSGLSGPRRRKDRRPEPQDRAAVKCKPERISNGNALEKCVGYESRHPANIRTKQENYRKGTMVQRHKRCRHQGNKQNCKDYKRGSRGRKLGRSITDQGGRAIVAGDFNSLSPAWGATKEDKRGRVLLEWISQNQLVVHNEGSQPTYRRGDRMLHVDLTLTTEDMANELENWKVDASVENLSDHDNILFEIRSDAGYEKGKGKREEIGWQYDPNCEQKFGEALERNIKGNGVGQNAADWQRAIIATCDEVLQRKRRDPYGRRPVWRWINRKPHMTATQRENAYKKYREKRRDLRKKTKAEKERRWKELCNDSNRNTWGDAFKIACGKLRILPSVTLSDEDLTREAKKLFPNHTVKAWNFLERRPECECPQITEDEIKTAVELLKIRKAPGPDGIPPEIMKLAVKYQKKAITKMINYQWQIGEFPALWKEARLIMLEKPRKNLDDQASYRPISLLNSMSKLMEITVNERLKKEIERTGGLVNEQYGFRKGRSTTTAMQRVMDIAAHVNSGAYRNREYCIMVSLDVQNAFNSAPWEGILEETRRRDIAPHVIRILWSYLDERSLKVGEQRKLTVTSGVPQGSILGPTLWNLYYDGVLRLQMPEGVQVIGYADDLAVIASAKCGETPGNHGRGDRTNRELDEEKEIDIGTPQNGGGDAGGAQRHSRTHARKGSQKKTHRERKLEDSVGDRRAGGCAASRELRITCVRDPQSSLWVDCRTPWRLSSGAASLRGRRGARRFTVPLPFTVLPWSRNPSSPSEIEITVPYREGVPGGPPSNYREATPFSGKGSFAGAIVFWEHRSLGWSRATPHFESSPDRISFVKVIGPRIVSMTEHVRRVTKKGQGIANKLARIMPNQGGPGDSRRRVIASVVYSILLYRAPIWRKATGNGTCVKLLESVHRQLTLRICSAYRTTATEALSVIAGIPPIELQVETRAVMEEQNEEEQESSKEDMMVEWQKRWEQGTKGRWTRTLITDVKTWKKRQHGEVDFHITQALTGHGCYGEYLKRIGNEGDDTCWYCDTAAHTLFEYSRWESERLTMEGKTETRLTSKNFVDIMLHSKQRWDAVAEFVRKIMRQKEKDERTRESEGRNSQQNQRLERERETEVRLCVSLDHHGEESHTPQGNLVSWGLYVTYFPSSRKKKIVDLVARMARILDTFKKVSIVEWFRRHKYEPLEKTFIDTETQATAETSEASTQTERKPGQTDIGEREVERRASPKNKDEEGKRLQEEIKKKLKMSKWSWETRSRAVAKCVIVEPDDAAMDKSIQRMYRDRFPELCESDRDFEIFESVVRMGRGEEQRQTTRKLVKIKIDGTDGNLSKSRNGGRRHRAGDDAQTKGEYREGENPCAHRLQTGEEARKPASEKRKTNALIVEKRGMQHRDKAIRSIRDGKLLTTLEKDSEKMGRLEDALKKAAGNLAVKKAGSNDVHVRGLDATTDKDEVVAVLQEKLGARKDSRVSDLRLNRNNTQGVTIVMRKQDADSILAEAYDRNCAGPSTIRPRIVTARTERKPATDAGQKGTRREIAGTKRRARSVKSPDTRQEETRTLPKNDEEAGTSGARQDQARDNMNARVKISGEGTGEGFVLAKAKEFVIYSCYISPNCTEGEFTTFLRTLGESIRSHGKKAVIGGDVGASAEDNRGRKVMDWIAQNHLKYNRREPQRKLNGKDNERDGRITQNGRKALRKNIEEEKEQNGKEVCAERQQRAITKACDVVYKKRKNNPSGRRPVWKRVMTRRNEARHATTEEKREAYRSYMKSRKDLRINIKEEKDGRWRELCEDLNRNIWGDAFKIACGRCRILTRTTLTDQELTSEVEKLFPKHKMKKAPSLDGIPPEVVKTAVDYQKEEMTALLNRQWQAGEFPRIWTEARLVILEKPKTAPDAPVTYRPECLLSSLGKLMEITVNQRLLKEIDKTGGLADEQHGFRRGRSMVTAMQRVVDIATCVNSGAYRRRHNCVMISLDVQNAFNAAPWEWILETARRQGIAPYVIRMLSSYLEERSLLVEVAGEATRMLCWILKEEETDTCWYCEWRDDAEHTLFKCNRWEKPRWALETKTAVRPTAENFVRTMLTSKENWNASVQFVTAVLKQNKIDERRRETEARRHRRNAQQRCREPGGAQEGFYPVGIRHYPAESNIFPLGVHDGFPLLRKKKVEFERSSEEGAQLPRPHSVPTLFARSKPDADVIVWAASGVEVLNLERKKTSVTVLYKCKWCALPAVQLGTPVQFRDADMNDWRAVIKVCSANLTAAGDFIMTSKEQLGKRHCTLLAIELIQKGLNFLLSNERELASISNPPPIDENRISTGTPTPTYGAIAAQTPTAVTRCYNCQRYGYIAKNCNSPQACGYCSSSDHEASRCPNRENLNNHRCVNCQRSGSKDIAHHTASNMCPIYIHRLQDTINSTIHELGKTEMAIASVYLPPSGDIRSEFPALQRVTNATVGFPLCQRTKSHRPNGHNPNSDTPHKQLVRNSNVSVSTDAAGVLAGLLPTDLAIDRANTLRALKRGRSSLFQNELIEPGMFDSTAHAALYMQLRAEDIWQARWDQSNKGRITDAFLPSVSTDVQTLPATGHHRTQVLTGHGNFRCHLHRIGKEDCDRCEECPDAPDDPIHRITECPKYLGAQEVVHEETICWPPQFYTSNTTLPTASPEVQPPLDETGSSKAIHDLNLRLLRNFIHS</sequence>
<dbReference type="SUPFAM" id="SSF57756">
    <property type="entry name" value="Retrovirus zinc finger-like domains"/>
    <property type="match status" value="2"/>
</dbReference>
<dbReference type="Pfam" id="PF00098">
    <property type="entry name" value="zf-CCHC"/>
    <property type="match status" value="3"/>
</dbReference>
<dbReference type="InterPro" id="IPR005135">
    <property type="entry name" value="Endo/exonuclease/phosphatase"/>
</dbReference>
<feature type="compositionally biased region" description="Basic residues" evidence="3">
    <location>
        <begin position="602"/>
        <end position="612"/>
    </location>
</feature>
<feature type="compositionally biased region" description="Basic and acidic residues" evidence="3">
    <location>
        <begin position="1839"/>
        <end position="1849"/>
    </location>
</feature>
<feature type="compositionally biased region" description="Basic and acidic residues" evidence="3">
    <location>
        <begin position="2235"/>
        <end position="2246"/>
    </location>
</feature>
<feature type="coiled-coil region" evidence="2">
    <location>
        <begin position="1437"/>
        <end position="1464"/>
    </location>
</feature>
<dbReference type="Proteomes" id="UP000719412">
    <property type="component" value="Unassembled WGS sequence"/>
</dbReference>
<feature type="compositionally biased region" description="Basic and acidic residues" evidence="3">
    <location>
        <begin position="2812"/>
        <end position="2829"/>
    </location>
</feature>
<feature type="compositionally biased region" description="Polar residues" evidence="3">
    <location>
        <begin position="523"/>
        <end position="533"/>
    </location>
</feature>
<feature type="region of interest" description="Disordered" evidence="3">
    <location>
        <begin position="1161"/>
        <end position="1185"/>
    </location>
</feature>
<evidence type="ECO:0000313" key="6">
    <source>
        <dbReference type="EMBL" id="KAH0811439.1"/>
    </source>
</evidence>
<keyword evidence="1" id="KW-0862">Zinc</keyword>
<feature type="compositionally biased region" description="Basic and acidic residues" evidence="3">
    <location>
        <begin position="2487"/>
        <end position="2501"/>
    </location>
</feature>
<feature type="compositionally biased region" description="Low complexity" evidence="3">
    <location>
        <begin position="2339"/>
        <end position="2353"/>
    </location>
</feature>
<dbReference type="EMBL" id="JABDTM020026804">
    <property type="protein sequence ID" value="KAH0811439.1"/>
    <property type="molecule type" value="Genomic_DNA"/>
</dbReference>
<dbReference type="GO" id="GO:0071897">
    <property type="term" value="P:DNA biosynthetic process"/>
    <property type="evidence" value="ECO:0007669"/>
    <property type="project" value="UniProtKB-ARBA"/>
</dbReference>
<keyword evidence="1" id="KW-0479">Metal-binding</keyword>
<feature type="region of interest" description="Disordered" evidence="3">
    <location>
        <begin position="1804"/>
        <end position="1849"/>
    </location>
</feature>
<protein>
    <recommendedName>
        <fullName evidence="8">Reverse transcriptase</fullName>
    </recommendedName>
</protein>
<dbReference type="GO" id="GO:0003676">
    <property type="term" value="F:nucleic acid binding"/>
    <property type="evidence" value="ECO:0007669"/>
    <property type="project" value="InterPro"/>
</dbReference>
<feature type="region of interest" description="Disordered" evidence="3">
    <location>
        <begin position="2235"/>
        <end position="2259"/>
    </location>
</feature>
<feature type="compositionally biased region" description="Basic residues" evidence="3">
    <location>
        <begin position="1821"/>
        <end position="1838"/>
    </location>
</feature>
<dbReference type="PANTHER" id="PTHR19446">
    <property type="entry name" value="REVERSE TRANSCRIPTASES"/>
    <property type="match status" value="1"/>
</dbReference>
<name>A0A8J6HAY8_TENMO</name>
<keyword evidence="7" id="KW-1185">Reference proteome</keyword>
<reference evidence="6" key="1">
    <citation type="journal article" date="2020" name="J Insects Food Feed">
        <title>The yellow mealworm (Tenebrio molitor) genome: a resource for the emerging insects as food and feed industry.</title>
        <authorList>
            <person name="Eriksson T."/>
            <person name="Andere A."/>
            <person name="Kelstrup H."/>
            <person name="Emery V."/>
            <person name="Picard C."/>
        </authorList>
    </citation>
    <scope>NUCLEOTIDE SEQUENCE</scope>
    <source>
        <strain evidence="6">Stoneville</strain>
        <tissue evidence="6">Whole head</tissue>
    </source>
</reference>
<gene>
    <name evidence="6" type="ORF">GEV33_011352</name>
</gene>
<keyword evidence="1" id="KW-0863">Zinc-finger</keyword>
<dbReference type="PROSITE" id="PS50158">
    <property type="entry name" value="ZF_CCHC"/>
    <property type="match status" value="3"/>
</dbReference>
<dbReference type="SMART" id="SM00343">
    <property type="entry name" value="ZnF_C2HC"/>
    <property type="match status" value="5"/>
</dbReference>
<dbReference type="Pfam" id="PF14529">
    <property type="entry name" value="Exo_endo_phos_2"/>
    <property type="match status" value="1"/>
</dbReference>
<proteinExistence type="predicted"/>
<evidence type="ECO:0000259" key="5">
    <source>
        <dbReference type="PROSITE" id="PS50878"/>
    </source>
</evidence>
<evidence type="ECO:0000259" key="4">
    <source>
        <dbReference type="PROSITE" id="PS50158"/>
    </source>
</evidence>
<feature type="compositionally biased region" description="Basic and acidic residues" evidence="3">
    <location>
        <begin position="2691"/>
        <end position="2708"/>
    </location>
</feature>
<feature type="domain" description="CCHC-type" evidence="4">
    <location>
        <begin position="1090"/>
        <end position="1106"/>
    </location>
</feature>
<evidence type="ECO:0000256" key="2">
    <source>
        <dbReference type="SAM" id="Coils"/>
    </source>
</evidence>
<feature type="compositionally biased region" description="Basic and acidic residues" evidence="3">
    <location>
        <begin position="2509"/>
        <end position="2523"/>
    </location>
</feature>
<feature type="compositionally biased region" description="Basic and acidic residues" evidence="3">
    <location>
        <begin position="1175"/>
        <end position="1185"/>
    </location>
</feature>
<dbReference type="GO" id="GO:0003824">
    <property type="term" value="F:catalytic activity"/>
    <property type="evidence" value="ECO:0007669"/>
    <property type="project" value="InterPro"/>
</dbReference>
<dbReference type="Gene3D" id="3.60.10.10">
    <property type="entry name" value="Endonuclease/exonuclease/phosphatase"/>
    <property type="match status" value="2"/>
</dbReference>
<feature type="compositionally biased region" description="Basic and acidic residues" evidence="3">
    <location>
        <begin position="2354"/>
        <end position="2383"/>
    </location>
</feature>
<feature type="domain" description="Reverse transcriptase" evidence="5">
    <location>
        <begin position="1577"/>
        <end position="1845"/>
    </location>
</feature>
<comment type="caution">
    <text evidence="6">The sequence shown here is derived from an EMBL/GenBank/DDBJ whole genome shotgun (WGS) entry which is preliminary data.</text>
</comment>
<dbReference type="InterPro" id="IPR001878">
    <property type="entry name" value="Znf_CCHC"/>
</dbReference>
<dbReference type="InterPro" id="IPR043502">
    <property type="entry name" value="DNA/RNA_pol_sf"/>
</dbReference>
<feature type="region of interest" description="Disordered" evidence="3">
    <location>
        <begin position="2470"/>
        <end position="2523"/>
    </location>
</feature>
<feature type="region of interest" description="Disordered" evidence="3">
    <location>
        <begin position="2650"/>
        <end position="2723"/>
    </location>
</feature>
<dbReference type="GO" id="GO:0008270">
    <property type="term" value="F:zinc ion binding"/>
    <property type="evidence" value="ECO:0007669"/>
    <property type="project" value="UniProtKB-KW"/>
</dbReference>
<feature type="domain" description="CCHC-type" evidence="4">
    <location>
        <begin position="1114"/>
        <end position="1129"/>
    </location>
</feature>
<feature type="region of interest" description="Disordered" evidence="3">
    <location>
        <begin position="523"/>
        <end position="624"/>
    </location>
</feature>
<dbReference type="SUPFAM" id="SSF56672">
    <property type="entry name" value="DNA/RNA polymerases"/>
    <property type="match status" value="1"/>
</dbReference>
<reference evidence="6" key="2">
    <citation type="submission" date="2021-08" db="EMBL/GenBank/DDBJ databases">
        <authorList>
            <person name="Eriksson T."/>
        </authorList>
    </citation>
    <scope>NUCLEOTIDE SEQUENCE</scope>
    <source>
        <strain evidence="6">Stoneville</strain>
        <tissue evidence="6">Whole head</tissue>
    </source>
</reference>
<evidence type="ECO:0000256" key="3">
    <source>
        <dbReference type="SAM" id="MobiDB-lite"/>
    </source>
</evidence>
<feature type="region of interest" description="Disordered" evidence="3">
    <location>
        <begin position="3246"/>
        <end position="3267"/>
    </location>
</feature>
<feature type="domain" description="CCHC-type" evidence="4">
    <location>
        <begin position="1133"/>
        <end position="1146"/>
    </location>
</feature>
<dbReference type="CDD" id="cd01650">
    <property type="entry name" value="RT_nLTR_like"/>
    <property type="match status" value="1"/>
</dbReference>
<keyword evidence="2" id="KW-0175">Coiled coil</keyword>